<protein>
    <recommendedName>
        <fullName evidence="4">Secreted protein</fullName>
    </recommendedName>
</protein>
<organism evidence="2 3">
    <name type="scientific">Streptomyces umbrinus</name>
    <dbReference type="NCBI Taxonomy" id="67370"/>
    <lineage>
        <taxon>Bacteria</taxon>
        <taxon>Bacillati</taxon>
        <taxon>Actinomycetota</taxon>
        <taxon>Actinomycetes</taxon>
        <taxon>Kitasatosporales</taxon>
        <taxon>Streptomycetaceae</taxon>
        <taxon>Streptomyces</taxon>
        <taxon>Streptomyces phaeochromogenes group</taxon>
    </lineage>
</organism>
<gene>
    <name evidence="2" type="ORF">QF035_007225</name>
</gene>
<dbReference type="EMBL" id="JAUSZI010000002">
    <property type="protein sequence ID" value="MDQ1029643.1"/>
    <property type="molecule type" value="Genomic_DNA"/>
</dbReference>
<sequence length="314" mass="34113">MRARATGIATATAAALAGAIAVGTIIAGPAAESGRPTAGSSSSGPARELTDAERSRVEQAEQRIISRCMAEAGFRYWVLTPLSPEELRAFTHPFVRNDVSWAREHGYGGLIQRKFFAQKKRDPNLAYRNRLSRAERARYLTALNGGPDTPVRAVRLPAGGSIRSAVGGCELEARGELYGDPETYFHADKIATNLAPLYVPKLLRDTRFTTALGAWSDCMRRTTGRVYADPDAIQTDLPKRTKGLSDAEAHAVEVDLAVAESTCAQKSALARTVKELDREYGDPVRGRYSEEIFTSARMRLAALTKANRTVPSSN</sequence>
<keyword evidence="3" id="KW-1185">Reference proteome</keyword>
<evidence type="ECO:0000313" key="3">
    <source>
        <dbReference type="Proteomes" id="UP001230328"/>
    </source>
</evidence>
<comment type="caution">
    <text evidence="2">The sequence shown here is derived from an EMBL/GenBank/DDBJ whole genome shotgun (WGS) entry which is preliminary data.</text>
</comment>
<feature type="region of interest" description="Disordered" evidence="1">
    <location>
        <begin position="31"/>
        <end position="55"/>
    </location>
</feature>
<evidence type="ECO:0000256" key="1">
    <source>
        <dbReference type="SAM" id="MobiDB-lite"/>
    </source>
</evidence>
<reference evidence="2 3" key="1">
    <citation type="submission" date="2023-07" db="EMBL/GenBank/DDBJ databases">
        <title>Comparative genomics of wheat-associated soil bacteria to identify genetic determinants of phenazine resistance.</title>
        <authorList>
            <person name="Mouncey N."/>
        </authorList>
    </citation>
    <scope>NUCLEOTIDE SEQUENCE [LARGE SCALE GENOMIC DNA]</scope>
    <source>
        <strain evidence="2 3">V2I4</strain>
    </source>
</reference>
<dbReference type="Proteomes" id="UP001230328">
    <property type="component" value="Unassembled WGS sequence"/>
</dbReference>
<accession>A0ABU0T1F8</accession>
<name>A0ABU0T1F8_9ACTN</name>
<dbReference type="RefSeq" id="WP_307524920.1">
    <property type="nucleotide sequence ID" value="NZ_JAUSZI010000002.1"/>
</dbReference>
<proteinExistence type="predicted"/>
<evidence type="ECO:0008006" key="4">
    <source>
        <dbReference type="Google" id="ProtNLM"/>
    </source>
</evidence>
<evidence type="ECO:0000313" key="2">
    <source>
        <dbReference type="EMBL" id="MDQ1029643.1"/>
    </source>
</evidence>